<organism evidence="2 3">
    <name type="scientific">Microbacterium esteraromaticum</name>
    <dbReference type="NCBI Taxonomy" id="57043"/>
    <lineage>
        <taxon>Bacteria</taxon>
        <taxon>Bacillati</taxon>
        <taxon>Actinomycetota</taxon>
        <taxon>Actinomycetes</taxon>
        <taxon>Micrococcales</taxon>
        <taxon>Microbacteriaceae</taxon>
        <taxon>Microbacterium</taxon>
    </lineage>
</organism>
<dbReference type="AlphaFoldDB" id="A0A1R4KGF5"/>
<keyword evidence="1" id="KW-0472">Membrane</keyword>
<proteinExistence type="predicted"/>
<reference evidence="2 3" key="1">
    <citation type="submission" date="2017-02" db="EMBL/GenBank/DDBJ databases">
        <authorList>
            <person name="Peterson S.W."/>
        </authorList>
    </citation>
    <scope>NUCLEOTIDE SEQUENCE [LARGE SCALE GENOMIC DNA]</scope>
    <source>
        <strain evidence="2 3">B Mb 05.01</strain>
    </source>
</reference>
<feature type="transmembrane region" description="Helical" evidence="1">
    <location>
        <begin position="41"/>
        <end position="63"/>
    </location>
</feature>
<feature type="transmembrane region" description="Helical" evidence="1">
    <location>
        <begin position="75"/>
        <end position="97"/>
    </location>
</feature>
<name>A0A1R4KGF5_9MICO</name>
<gene>
    <name evidence="2" type="ORF">FM104_12370</name>
</gene>
<accession>A0A1R4KGF5</accession>
<dbReference type="Proteomes" id="UP000196320">
    <property type="component" value="Unassembled WGS sequence"/>
</dbReference>
<evidence type="ECO:0000313" key="3">
    <source>
        <dbReference type="Proteomes" id="UP000196320"/>
    </source>
</evidence>
<sequence>MLASLIIAVPMLFGRLTEAILDTINPANVDVTQPLAYLSEILAWGFGSLGVLLIALVSVLVVLRIRTRSFKALRLPVLIAVVQIVVGILTLWLSGLADGS</sequence>
<evidence type="ECO:0000256" key="1">
    <source>
        <dbReference type="SAM" id="Phobius"/>
    </source>
</evidence>
<keyword evidence="1" id="KW-1133">Transmembrane helix</keyword>
<dbReference type="EMBL" id="FUKO01000033">
    <property type="protein sequence ID" value="SJN43093.1"/>
    <property type="molecule type" value="Genomic_DNA"/>
</dbReference>
<keyword evidence="3" id="KW-1185">Reference proteome</keyword>
<evidence type="ECO:0000313" key="2">
    <source>
        <dbReference type="EMBL" id="SJN43093.1"/>
    </source>
</evidence>
<keyword evidence="1" id="KW-0812">Transmembrane</keyword>
<protein>
    <submittedName>
        <fullName evidence="2">Uncharacterized protein</fullName>
    </submittedName>
</protein>